<gene>
    <name evidence="1" type="ORF">DEF24_10195</name>
</gene>
<dbReference type="GO" id="GO:0003676">
    <property type="term" value="F:nucleic acid binding"/>
    <property type="evidence" value="ECO:0007669"/>
    <property type="project" value="InterPro"/>
</dbReference>
<dbReference type="EMBL" id="QEIN01000063">
    <property type="protein sequence ID" value="RCV59333.1"/>
    <property type="molecule type" value="Genomic_DNA"/>
</dbReference>
<dbReference type="AlphaFoldDB" id="A0A368T6I3"/>
<dbReference type="SUPFAM" id="SSF53098">
    <property type="entry name" value="Ribonuclease H-like"/>
    <property type="match status" value="1"/>
</dbReference>
<dbReference type="InterPro" id="IPR036397">
    <property type="entry name" value="RNaseH_sf"/>
</dbReference>
<comment type="caution">
    <text evidence="1">The sequence shown here is derived from an EMBL/GenBank/DDBJ whole genome shotgun (WGS) entry which is preliminary data.</text>
</comment>
<dbReference type="OrthoDB" id="3359450at2"/>
<dbReference type="Proteomes" id="UP000253318">
    <property type="component" value="Unassembled WGS sequence"/>
</dbReference>
<protein>
    <recommendedName>
        <fullName evidence="3">Holliday junction resolvase RuvC</fullName>
    </recommendedName>
</protein>
<evidence type="ECO:0000313" key="1">
    <source>
        <dbReference type="EMBL" id="RCV59333.1"/>
    </source>
</evidence>
<dbReference type="InterPro" id="IPR012337">
    <property type="entry name" value="RNaseH-like_sf"/>
</dbReference>
<accession>A0A368T6I3</accession>
<organism evidence="1 2">
    <name type="scientific">Marinitenerispora sediminis</name>
    <dbReference type="NCBI Taxonomy" id="1931232"/>
    <lineage>
        <taxon>Bacteria</taxon>
        <taxon>Bacillati</taxon>
        <taxon>Actinomycetota</taxon>
        <taxon>Actinomycetes</taxon>
        <taxon>Streptosporangiales</taxon>
        <taxon>Nocardiopsidaceae</taxon>
        <taxon>Marinitenerispora</taxon>
    </lineage>
</organism>
<reference evidence="1 2" key="1">
    <citation type="submission" date="2018-04" db="EMBL/GenBank/DDBJ databases">
        <title>Novel actinobacteria from marine sediment.</title>
        <authorList>
            <person name="Ng Z.Y."/>
            <person name="Tan G.Y.A."/>
        </authorList>
    </citation>
    <scope>NUCLEOTIDE SEQUENCE [LARGE SCALE GENOMIC DNA]</scope>
    <source>
        <strain evidence="1 2">TPS81</strain>
    </source>
</reference>
<name>A0A368T6I3_9ACTN</name>
<proteinExistence type="predicted"/>
<keyword evidence="2" id="KW-1185">Reference proteome</keyword>
<evidence type="ECO:0000313" key="2">
    <source>
        <dbReference type="Proteomes" id="UP000253318"/>
    </source>
</evidence>
<sequence>MTTRVIGLDLSLTSTGVASSLGWTERVKSQPGSGDVFGRLRSIRARVLDFAKGADLVVVEALAISRQTGQHLTRAGLWHLVMEAVDSTGVPWAAVTPTSLKKYATGKGNAGKDEVLLAAARRFPDWEVSGNDEADALVLAAMGADWLGEPIAPMPATHRAALAKVTWPEVVVREVA</sequence>
<dbReference type="Gene3D" id="3.30.420.10">
    <property type="entry name" value="Ribonuclease H-like superfamily/Ribonuclease H"/>
    <property type="match status" value="1"/>
</dbReference>
<dbReference type="RefSeq" id="WP_114399893.1">
    <property type="nucleotide sequence ID" value="NZ_QEIM01000162.1"/>
</dbReference>
<evidence type="ECO:0008006" key="3">
    <source>
        <dbReference type="Google" id="ProtNLM"/>
    </source>
</evidence>